<gene>
    <name evidence="3" type="ordered locus">Oter_2125</name>
</gene>
<evidence type="ECO:0000256" key="1">
    <source>
        <dbReference type="SAM" id="SignalP"/>
    </source>
</evidence>
<evidence type="ECO:0000313" key="3">
    <source>
        <dbReference type="EMBL" id="ACB75408.1"/>
    </source>
</evidence>
<dbReference type="eggNOG" id="COG2755">
    <property type="taxonomic scope" value="Bacteria"/>
</dbReference>
<dbReference type="InterPro" id="IPR013830">
    <property type="entry name" value="SGNH_hydro"/>
</dbReference>
<dbReference type="OrthoDB" id="2513075at2"/>
<dbReference type="SUPFAM" id="SSF52266">
    <property type="entry name" value="SGNH hydrolase"/>
    <property type="match status" value="1"/>
</dbReference>
<feature type="chain" id="PRO_5002774271" evidence="1">
    <location>
        <begin position="25"/>
        <end position="261"/>
    </location>
</feature>
<name>B1ZNN8_OPITP</name>
<dbReference type="KEGG" id="ote:Oter_2125"/>
<dbReference type="PANTHER" id="PTHR30383:SF32">
    <property type="entry name" value="SGNH-HYDROLASE"/>
    <property type="match status" value="1"/>
</dbReference>
<feature type="domain" description="SGNH hydrolase-type esterase" evidence="2">
    <location>
        <begin position="84"/>
        <end position="243"/>
    </location>
</feature>
<dbReference type="Proteomes" id="UP000007013">
    <property type="component" value="Chromosome"/>
</dbReference>
<dbReference type="AlphaFoldDB" id="B1ZNN8"/>
<feature type="signal peptide" evidence="1">
    <location>
        <begin position="1"/>
        <end position="24"/>
    </location>
</feature>
<keyword evidence="1" id="KW-0732">Signal</keyword>
<dbReference type="InterPro" id="IPR036514">
    <property type="entry name" value="SGNH_hydro_sf"/>
</dbReference>
<protein>
    <submittedName>
        <fullName evidence="3">Lipolytic protein G-D-S-L family</fullName>
    </submittedName>
</protein>
<reference evidence="3 4" key="1">
    <citation type="journal article" date="2011" name="J. Bacteriol.">
        <title>Genome sequence of the verrucomicrobium Opitutus terrae PB90-1, an abundant inhabitant of rice paddy soil ecosystems.</title>
        <authorList>
            <person name="van Passel M.W."/>
            <person name="Kant R."/>
            <person name="Palva A."/>
            <person name="Copeland A."/>
            <person name="Lucas S."/>
            <person name="Lapidus A."/>
            <person name="Glavina del Rio T."/>
            <person name="Pitluck S."/>
            <person name="Goltsman E."/>
            <person name="Clum A."/>
            <person name="Sun H."/>
            <person name="Schmutz J."/>
            <person name="Larimer F.W."/>
            <person name="Land M.L."/>
            <person name="Hauser L."/>
            <person name="Kyrpides N."/>
            <person name="Mikhailova N."/>
            <person name="Richardson P.P."/>
            <person name="Janssen P.H."/>
            <person name="de Vos W.M."/>
            <person name="Smidt H."/>
        </authorList>
    </citation>
    <scope>NUCLEOTIDE SEQUENCE [LARGE SCALE GENOMIC DNA]</scope>
    <source>
        <strain evidence="4">DSM 11246 / JCM 15787 / PB90-1</strain>
    </source>
</reference>
<dbReference type="Gene3D" id="3.40.50.1110">
    <property type="entry name" value="SGNH hydrolase"/>
    <property type="match status" value="1"/>
</dbReference>
<dbReference type="Pfam" id="PF13472">
    <property type="entry name" value="Lipase_GDSL_2"/>
    <property type="match status" value="1"/>
</dbReference>
<dbReference type="RefSeq" id="WP_012374945.1">
    <property type="nucleotide sequence ID" value="NC_010571.1"/>
</dbReference>
<dbReference type="EMBL" id="CP001032">
    <property type="protein sequence ID" value="ACB75408.1"/>
    <property type="molecule type" value="Genomic_DNA"/>
</dbReference>
<dbReference type="STRING" id="452637.Oter_2125"/>
<evidence type="ECO:0000313" key="4">
    <source>
        <dbReference type="Proteomes" id="UP000007013"/>
    </source>
</evidence>
<evidence type="ECO:0000259" key="2">
    <source>
        <dbReference type="Pfam" id="PF13472"/>
    </source>
</evidence>
<organism evidence="3 4">
    <name type="scientific">Opitutus terrae (strain DSM 11246 / JCM 15787 / PB90-1)</name>
    <dbReference type="NCBI Taxonomy" id="452637"/>
    <lineage>
        <taxon>Bacteria</taxon>
        <taxon>Pseudomonadati</taxon>
        <taxon>Verrucomicrobiota</taxon>
        <taxon>Opitutia</taxon>
        <taxon>Opitutales</taxon>
        <taxon>Opitutaceae</taxon>
        <taxon>Opitutus</taxon>
    </lineage>
</organism>
<accession>B1ZNN8</accession>
<dbReference type="PANTHER" id="PTHR30383">
    <property type="entry name" value="THIOESTERASE 1/PROTEASE 1/LYSOPHOSPHOLIPASE L1"/>
    <property type="match status" value="1"/>
</dbReference>
<dbReference type="HOGENOM" id="CLU_1064920_0_0_0"/>
<dbReference type="InterPro" id="IPR051532">
    <property type="entry name" value="Ester_Hydrolysis_Enzymes"/>
</dbReference>
<keyword evidence="4" id="KW-1185">Reference proteome</keyword>
<sequence>MKTKTLLRTLALAGLMIAGGQLTAMGAAEAAAATADAADPFWPADGIFPVPGKTSSWVGFRAKNVERRTLFAQRKPRDLNGIVFVGDSIFEGWHTFAEDCAGTGVKLVNRGIGGDTLPNLIYRLEDDVLSLNPRGLVILIGTNDLSEHLAPELIAGNFQELHRRIRARYPELPIAWCYVMPRRGEDNYPELVRELNRRMSAMVASDPRSTVCDTFTPLALPDGSSKPECFLSDRLHPNAAGFAALKEAIYPVLVGWNLAQP</sequence>
<proteinExistence type="predicted"/>
<dbReference type="GO" id="GO:0004622">
    <property type="term" value="F:phosphatidylcholine lysophospholipase activity"/>
    <property type="evidence" value="ECO:0007669"/>
    <property type="project" value="TreeGrafter"/>
</dbReference>